<evidence type="ECO:0000313" key="2">
    <source>
        <dbReference type="Proteomes" id="UP000724584"/>
    </source>
</evidence>
<gene>
    <name evidence="1" type="ORF">F5144DRAFT_610113</name>
</gene>
<evidence type="ECO:0000313" key="1">
    <source>
        <dbReference type="EMBL" id="KAH6641308.1"/>
    </source>
</evidence>
<keyword evidence="2" id="KW-1185">Reference proteome</keyword>
<name>A0ACB7PI73_9PEZI</name>
<sequence length="439" mass="45289">MTKVHHLMALLSFSRTFAPALGHVNSDYGYGDPILLQPTVTATVTTTQISTVTVDGNTCDAVYTPTTVTVYTSCSSTSDASGLPLSSYSSHGPWINATFTSDVPCTHDLSTSTAVPSNFSSSMGWNHTTATSLPTLTGTAGTTIETADPIGTSSVRWANSTRSSTAEEDWTSVITLTVTSSAMITANATMTSGYSAPSSGFSTGTGLPGHESSEVPPSYHLSLTYQTTTRANPSTEPSGIPTNETATNTWPSAPPSWNISTISNLPTSTISNTPTNTTSHTILTAETNDPLFTDPTSSPIPTWSNTTLTPPWPTTSLISLTPTTTTTTTTTTNDDDAGGNYGSYSYPSPSPSPSSSASTVDLVDPIEGTATATATTTPTPTFTLTLTRTDVDGGGGGGASSLLSTPTTLLTVTSSRPADGSTTTDFTQPGYGYGYGYGY</sequence>
<protein>
    <submittedName>
        <fullName evidence="1">Uncharacterized protein</fullName>
    </submittedName>
</protein>
<accession>A0ACB7PI73</accession>
<organism evidence="1 2">
    <name type="scientific">Chaetomium tenue</name>
    <dbReference type="NCBI Taxonomy" id="1854479"/>
    <lineage>
        <taxon>Eukaryota</taxon>
        <taxon>Fungi</taxon>
        <taxon>Dikarya</taxon>
        <taxon>Ascomycota</taxon>
        <taxon>Pezizomycotina</taxon>
        <taxon>Sordariomycetes</taxon>
        <taxon>Sordariomycetidae</taxon>
        <taxon>Sordariales</taxon>
        <taxon>Chaetomiaceae</taxon>
        <taxon>Chaetomium</taxon>
    </lineage>
</organism>
<comment type="caution">
    <text evidence="1">The sequence shown here is derived from an EMBL/GenBank/DDBJ whole genome shotgun (WGS) entry which is preliminary data.</text>
</comment>
<dbReference type="Proteomes" id="UP000724584">
    <property type="component" value="Unassembled WGS sequence"/>
</dbReference>
<reference evidence="1 2" key="1">
    <citation type="journal article" date="2021" name="Nat. Commun.">
        <title>Genetic determinants of endophytism in the Arabidopsis root mycobiome.</title>
        <authorList>
            <person name="Mesny F."/>
            <person name="Miyauchi S."/>
            <person name="Thiergart T."/>
            <person name="Pickel B."/>
            <person name="Atanasova L."/>
            <person name="Karlsson M."/>
            <person name="Huettel B."/>
            <person name="Barry K.W."/>
            <person name="Haridas S."/>
            <person name="Chen C."/>
            <person name="Bauer D."/>
            <person name="Andreopoulos W."/>
            <person name="Pangilinan J."/>
            <person name="LaButti K."/>
            <person name="Riley R."/>
            <person name="Lipzen A."/>
            <person name="Clum A."/>
            <person name="Drula E."/>
            <person name="Henrissat B."/>
            <person name="Kohler A."/>
            <person name="Grigoriev I.V."/>
            <person name="Martin F.M."/>
            <person name="Hacquard S."/>
        </authorList>
    </citation>
    <scope>NUCLEOTIDE SEQUENCE [LARGE SCALE GENOMIC DNA]</scope>
    <source>
        <strain evidence="1 2">MPI-SDFR-AT-0079</strain>
    </source>
</reference>
<proteinExistence type="predicted"/>
<dbReference type="EMBL" id="JAGIZQ010000002">
    <property type="protein sequence ID" value="KAH6641308.1"/>
    <property type="molecule type" value="Genomic_DNA"/>
</dbReference>